<dbReference type="SUPFAM" id="SSF63411">
    <property type="entry name" value="LuxS/MPP-like metallohydrolase"/>
    <property type="match status" value="4"/>
</dbReference>
<dbReference type="RefSeq" id="WP_207300018.1">
    <property type="nucleotide sequence ID" value="NZ_CP071444.1"/>
</dbReference>
<dbReference type="InterPro" id="IPR055130">
    <property type="entry name" value="PreP_C"/>
</dbReference>
<dbReference type="Gene3D" id="3.30.830.10">
    <property type="entry name" value="Metalloenzyme, LuxS/M16 peptidase-like"/>
    <property type="match status" value="4"/>
</dbReference>
<protein>
    <submittedName>
        <fullName evidence="2">Insulinase family protein</fullName>
    </submittedName>
</protein>
<dbReference type="Pfam" id="PF22516">
    <property type="entry name" value="PreP_C"/>
    <property type="match status" value="1"/>
</dbReference>
<reference evidence="2" key="1">
    <citation type="submission" date="2021-03" db="EMBL/GenBank/DDBJ databases">
        <title>Alkalibacter marinus sp. nov., isolated from tidal flat sediment.</title>
        <authorList>
            <person name="Namirimu T."/>
            <person name="Yang J.-A."/>
            <person name="Yang S.-H."/>
            <person name="Kim Y.-J."/>
            <person name="Kwon K.K."/>
        </authorList>
    </citation>
    <scope>NUCLEOTIDE SEQUENCE</scope>
    <source>
        <strain evidence="2">ES005</strain>
    </source>
</reference>
<dbReference type="InterPro" id="IPR013578">
    <property type="entry name" value="Peptidase_M16C_assoc"/>
</dbReference>
<evidence type="ECO:0000313" key="2">
    <source>
        <dbReference type="EMBL" id="QSX08677.1"/>
    </source>
</evidence>
<name>A0A975AHP9_9FIRM</name>
<accession>A0A975AHP9</accession>
<dbReference type="GO" id="GO:0016485">
    <property type="term" value="P:protein processing"/>
    <property type="evidence" value="ECO:0007669"/>
    <property type="project" value="TreeGrafter"/>
</dbReference>
<dbReference type="Pfam" id="PF08367">
    <property type="entry name" value="M16C_assoc"/>
    <property type="match status" value="1"/>
</dbReference>
<dbReference type="SMART" id="SM01264">
    <property type="entry name" value="M16C_associated"/>
    <property type="match status" value="1"/>
</dbReference>
<gene>
    <name evidence="2" type="ORF">J0B03_00890</name>
</gene>
<dbReference type="InterPro" id="IPR011249">
    <property type="entry name" value="Metalloenz_LuxS/M16"/>
</dbReference>
<proteinExistence type="predicted"/>
<evidence type="ECO:0000259" key="1">
    <source>
        <dbReference type="SMART" id="SM01264"/>
    </source>
</evidence>
<feature type="domain" description="Peptidase M16C associated" evidence="1">
    <location>
        <begin position="464"/>
        <end position="714"/>
    </location>
</feature>
<dbReference type="FunFam" id="3.30.830.10:FF:000034">
    <property type="entry name" value="presequence protease 1, chloroplastic/mitochondrial"/>
    <property type="match status" value="1"/>
</dbReference>
<dbReference type="PANTHER" id="PTHR43016:SF13">
    <property type="entry name" value="PRESEQUENCE PROTEASE, MITOCHONDRIAL"/>
    <property type="match status" value="1"/>
</dbReference>
<dbReference type="Proteomes" id="UP000663499">
    <property type="component" value="Chromosome"/>
</dbReference>
<dbReference type="GO" id="GO:0046872">
    <property type="term" value="F:metal ion binding"/>
    <property type="evidence" value="ECO:0007669"/>
    <property type="project" value="InterPro"/>
</dbReference>
<dbReference type="EMBL" id="CP071444">
    <property type="protein sequence ID" value="QSX08677.1"/>
    <property type="molecule type" value="Genomic_DNA"/>
</dbReference>
<keyword evidence="3" id="KW-1185">Reference proteome</keyword>
<dbReference type="Pfam" id="PF00675">
    <property type="entry name" value="Peptidase_M16"/>
    <property type="match status" value="1"/>
</dbReference>
<evidence type="ECO:0000313" key="3">
    <source>
        <dbReference type="Proteomes" id="UP000663499"/>
    </source>
</evidence>
<dbReference type="InterPro" id="IPR007863">
    <property type="entry name" value="Peptidase_M16_C"/>
</dbReference>
<dbReference type="Pfam" id="PF05193">
    <property type="entry name" value="Peptidase_M16_C"/>
    <property type="match status" value="1"/>
</dbReference>
<dbReference type="GO" id="GO:0004222">
    <property type="term" value="F:metalloendopeptidase activity"/>
    <property type="evidence" value="ECO:0007669"/>
    <property type="project" value="TreeGrafter"/>
</dbReference>
<organism evidence="2 3">
    <name type="scientific">Alkalibacter rhizosphaerae</name>
    <dbReference type="NCBI Taxonomy" id="2815577"/>
    <lineage>
        <taxon>Bacteria</taxon>
        <taxon>Bacillati</taxon>
        <taxon>Bacillota</taxon>
        <taxon>Clostridia</taxon>
        <taxon>Eubacteriales</taxon>
        <taxon>Eubacteriaceae</taxon>
        <taxon>Alkalibacter</taxon>
    </lineage>
</organism>
<sequence length="976" mass="110882">MELTTAQRYEGFVLISKNWIEENRSTGFLFEHEKTGARLFYLSNDDENKVFSITFKTPPADSTGLPHILEHSVLCGSRKYPVKEPFVELMKSSMNTFLNAMTFPDKTMYPVASMNERDFMNLMDVYLDAVFYPRIYDSPEIFYQEGWHYHLEELEDPIAYNGVVYNEMKGAFSNPEDVLGRRIQEILFPETAYGNESGGDPEVIPKLTYEDFLQFHKTYYHPSNSYIYLYGNGDVLKHLAYLNEAYLKDFEPIEDAGDIGIQPPFEKPIKVMKTYPIGEGEEAKDKTYLSMSFVTHRCTDGEKHLALDMLTHILSDAPSSPINKALLETGICKDVEGHYDGSILQPVVSILAKNANEGDEVLFEKTIRDTLESLVREGLDKDMVQGAINYTEFKLREADHGSYPKGLIYNMEIMESWLHGEDPSIHLEFQGYLDRIKAEADNGYFEELIQTHLLDNPHVATVVLLPEKGLSAKKDEEVALELEKLKNSLSQEALEQMQKDTLHLLEVQNTPDSQEDIDKMPVLPITDIRRTIEPIPMEVEEADGVQWIHHPIATNGINYIRLYFDVDHIPVEDLGYLSLLTHYIGEAGTHAYDYVKLNHAIEMHTGGIDLDIDIFGDAKALDVFRPKLVVKARVLEEKTTRLFELLKEMLLRTRMDEKQRLKEVLQSTKSKAEMDFMTVGHKIVSGRVMSYLSNTSKYAEQIGGLDFFRFISRLDANFEESWENIFENMERVATSVFDAGRLRISHTGSREGLSLVEKEMKDFLPLLGNKPAQNADLTFALAPKNEGIATPGKVLYVGKAYNIAALGHKYDASLQVVKTIMSTDYLWNKVRVQGGAYGAFFSVGRTGSLFMGSYRDPNLKNTLDVFDRAGEYLKNFKADRSTMDKYIIGTMSGLDTPMTPNMKGAFATGNLFRNVDDALLQKERLAILECSVEDVVGAAEIVEDAMKQNHFCVLGDEQKIKKEKDLFGEIIQVFEE</sequence>
<dbReference type="AlphaFoldDB" id="A0A975AHP9"/>
<dbReference type="PANTHER" id="PTHR43016">
    <property type="entry name" value="PRESEQUENCE PROTEASE"/>
    <property type="match status" value="1"/>
</dbReference>
<dbReference type="InterPro" id="IPR011765">
    <property type="entry name" value="Pept_M16_N"/>
</dbReference>
<dbReference type="KEGG" id="alka:J0B03_00890"/>